<dbReference type="GO" id="GO:0070916">
    <property type="term" value="C:inositol phosphoceramide synthase complex"/>
    <property type="evidence" value="ECO:0007669"/>
    <property type="project" value="TreeGrafter"/>
</dbReference>
<feature type="compositionally biased region" description="Acidic residues" evidence="1">
    <location>
        <begin position="296"/>
        <end position="310"/>
    </location>
</feature>
<name>A0A165G5R5_9APHY</name>
<accession>A0A165G5R5</accession>
<proteinExistence type="predicted"/>
<dbReference type="GO" id="GO:0070917">
    <property type="term" value="F:inositol phosphoceramide synthase regulator activity"/>
    <property type="evidence" value="ECO:0007669"/>
    <property type="project" value="InterPro"/>
</dbReference>
<dbReference type="EMBL" id="KV427610">
    <property type="protein sequence ID" value="KZT09863.1"/>
    <property type="molecule type" value="Genomic_DNA"/>
</dbReference>
<keyword evidence="2" id="KW-0472">Membrane</keyword>
<organism evidence="3 4">
    <name type="scientific">Laetiporus sulphureus 93-53</name>
    <dbReference type="NCBI Taxonomy" id="1314785"/>
    <lineage>
        <taxon>Eukaryota</taxon>
        <taxon>Fungi</taxon>
        <taxon>Dikarya</taxon>
        <taxon>Basidiomycota</taxon>
        <taxon>Agaricomycotina</taxon>
        <taxon>Agaricomycetes</taxon>
        <taxon>Polyporales</taxon>
        <taxon>Laetiporus</taxon>
    </lineage>
</organism>
<feature type="compositionally biased region" description="Polar residues" evidence="1">
    <location>
        <begin position="321"/>
        <end position="331"/>
    </location>
</feature>
<dbReference type="Pfam" id="PF08552">
    <property type="entry name" value="Kei1"/>
    <property type="match status" value="1"/>
</dbReference>
<dbReference type="PANTHER" id="PTHR28077:SF1">
    <property type="entry name" value="INOSITOL PHOSPHORYLCERAMIDE SYNTHASE REGULATORY SUBUNIT KEI1"/>
    <property type="match status" value="1"/>
</dbReference>
<protein>
    <submittedName>
        <fullName evidence="3">DUF1753-domain-containing protein</fullName>
    </submittedName>
</protein>
<keyword evidence="2" id="KW-0812">Transmembrane</keyword>
<dbReference type="OrthoDB" id="3338076at2759"/>
<sequence>MKLTLRPEWRLRPLSSALGFLDLKTAVTIVLLFAVLNKVAGIYGLVAAFTGAGGSAAQLSLYIYSVLGLAALVWGLKSTSGENPKHTLYFAHLFFADHVISTAWLVFFAVMWWMYTPHDGRRQANSAAQEEMMKAGAGLVNHNMTQEQREQAAMEIWDEEKGLATAVIVLGWLVKIYFAALLYSYAIHLRKGSYRSLPRSRPSPILVSTAFGLPEDEDDDVEDFYRLPVRAPQQMHSRQSSLTHPQGHAQTGSLTSFADFVTAPGPGRARRTKPGKSNLSSSLSATSASAKGAGGDADDMSEVLFDEEELSAGGHLRTEDSTSGDSLDEGQSSSTSRSSRRSSRGVRV</sequence>
<feature type="transmembrane region" description="Helical" evidence="2">
    <location>
        <begin position="88"/>
        <end position="115"/>
    </location>
</feature>
<feature type="transmembrane region" description="Helical" evidence="2">
    <location>
        <begin position="55"/>
        <end position="76"/>
    </location>
</feature>
<feature type="transmembrane region" description="Helical" evidence="2">
    <location>
        <begin position="21"/>
        <end position="49"/>
    </location>
</feature>
<evidence type="ECO:0000313" key="3">
    <source>
        <dbReference type="EMBL" id="KZT09863.1"/>
    </source>
</evidence>
<evidence type="ECO:0000256" key="1">
    <source>
        <dbReference type="SAM" id="MobiDB-lite"/>
    </source>
</evidence>
<dbReference type="GeneID" id="63825145"/>
<feature type="region of interest" description="Disordered" evidence="1">
    <location>
        <begin position="258"/>
        <end position="348"/>
    </location>
</feature>
<dbReference type="InParanoid" id="A0A165G5R5"/>
<reference evidence="3 4" key="1">
    <citation type="journal article" date="2016" name="Mol. Biol. Evol.">
        <title>Comparative Genomics of Early-Diverging Mushroom-Forming Fungi Provides Insights into the Origins of Lignocellulose Decay Capabilities.</title>
        <authorList>
            <person name="Nagy L.G."/>
            <person name="Riley R."/>
            <person name="Tritt A."/>
            <person name="Adam C."/>
            <person name="Daum C."/>
            <person name="Floudas D."/>
            <person name="Sun H."/>
            <person name="Yadav J.S."/>
            <person name="Pangilinan J."/>
            <person name="Larsson K.H."/>
            <person name="Matsuura K."/>
            <person name="Barry K."/>
            <person name="Labutti K."/>
            <person name="Kuo R."/>
            <person name="Ohm R.A."/>
            <person name="Bhattacharya S.S."/>
            <person name="Shirouzu T."/>
            <person name="Yoshinaga Y."/>
            <person name="Martin F.M."/>
            <person name="Grigoriev I.V."/>
            <person name="Hibbett D.S."/>
        </authorList>
    </citation>
    <scope>NUCLEOTIDE SEQUENCE [LARGE SCALE GENOMIC DNA]</scope>
    <source>
        <strain evidence="3 4">93-53</strain>
    </source>
</reference>
<feature type="compositionally biased region" description="Basic residues" evidence="1">
    <location>
        <begin position="338"/>
        <end position="348"/>
    </location>
</feature>
<gene>
    <name evidence="3" type="ORF">LAESUDRAFT_722013</name>
</gene>
<evidence type="ECO:0000313" key="4">
    <source>
        <dbReference type="Proteomes" id="UP000076871"/>
    </source>
</evidence>
<dbReference type="GO" id="GO:0006673">
    <property type="term" value="P:inositol phosphoceramide metabolic process"/>
    <property type="evidence" value="ECO:0007669"/>
    <property type="project" value="InterPro"/>
</dbReference>
<keyword evidence="2" id="KW-1133">Transmembrane helix</keyword>
<dbReference type="PANTHER" id="PTHR28077">
    <property type="entry name" value="INOSITOL PHOSPHORYLCERAMIDE SYNTHASE REGULATORY SUBUNIT KEI1"/>
    <property type="match status" value="1"/>
</dbReference>
<dbReference type="AlphaFoldDB" id="A0A165G5R5"/>
<dbReference type="GO" id="GO:0000139">
    <property type="term" value="C:Golgi membrane"/>
    <property type="evidence" value="ECO:0007669"/>
    <property type="project" value="TreeGrafter"/>
</dbReference>
<dbReference type="InterPro" id="IPR013862">
    <property type="entry name" value="Kei1"/>
</dbReference>
<feature type="compositionally biased region" description="Low complexity" evidence="1">
    <location>
        <begin position="275"/>
        <end position="291"/>
    </location>
</feature>
<keyword evidence="4" id="KW-1185">Reference proteome</keyword>
<feature type="transmembrane region" description="Helical" evidence="2">
    <location>
        <begin position="163"/>
        <end position="186"/>
    </location>
</feature>
<evidence type="ECO:0000256" key="2">
    <source>
        <dbReference type="SAM" id="Phobius"/>
    </source>
</evidence>
<dbReference type="STRING" id="1314785.A0A165G5R5"/>
<dbReference type="RefSeq" id="XP_040767603.1">
    <property type="nucleotide sequence ID" value="XM_040908116.1"/>
</dbReference>
<dbReference type="Proteomes" id="UP000076871">
    <property type="component" value="Unassembled WGS sequence"/>
</dbReference>